<name>A0A834IIZ8_RHYFE</name>
<dbReference type="SUPFAM" id="SSF47473">
    <property type="entry name" value="EF-hand"/>
    <property type="match status" value="1"/>
</dbReference>
<dbReference type="PANTHER" id="PTHR11668">
    <property type="entry name" value="SERINE/THREONINE PROTEIN PHOSPHATASE"/>
    <property type="match status" value="1"/>
</dbReference>
<dbReference type="InterPro" id="IPR006186">
    <property type="entry name" value="Ser/Thr-sp_prot-phosphatase"/>
</dbReference>
<evidence type="ECO:0000256" key="1">
    <source>
        <dbReference type="ARBA" id="ARBA00008294"/>
    </source>
</evidence>
<dbReference type="EMBL" id="JAACXV010000388">
    <property type="protein sequence ID" value="KAF7278753.1"/>
    <property type="molecule type" value="Genomic_DNA"/>
</dbReference>
<reference evidence="5" key="1">
    <citation type="submission" date="2020-08" db="EMBL/GenBank/DDBJ databases">
        <title>Genome sequencing and assembly of the red palm weevil Rhynchophorus ferrugineus.</title>
        <authorList>
            <person name="Dias G.B."/>
            <person name="Bergman C.M."/>
            <person name="Manee M."/>
        </authorList>
    </citation>
    <scope>NUCLEOTIDE SEQUENCE</scope>
    <source>
        <strain evidence="5">AA-2017</strain>
        <tissue evidence="5">Whole larva</tissue>
    </source>
</reference>
<dbReference type="CDD" id="cd00144">
    <property type="entry name" value="MPP_PPP_family"/>
    <property type="match status" value="1"/>
</dbReference>
<dbReference type="InterPro" id="IPR050341">
    <property type="entry name" value="PP1_catalytic_subunit"/>
</dbReference>
<dbReference type="InterPro" id="IPR011992">
    <property type="entry name" value="EF-hand-dom_pair"/>
</dbReference>
<comment type="catalytic activity">
    <reaction evidence="3">
        <text>O-phospho-L-threonyl-[protein] + H2O = L-threonyl-[protein] + phosphate</text>
        <dbReference type="Rhea" id="RHEA:47004"/>
        <dbReference type="Rhea" id="RHEA-COMP:11060"/>
        <dbReference type="Rhea" id="RHEA-COMP:11605"/>
        <dbReference type="ChEBI" id="CHEBI:15377"/>
        <dbReference type="ChEBI" id="CHEBI:30013"/>
        <dbReference type="ChEBI" id="CHEBI:43474"/>
        <dbReference type="ChEBI" id="CHEBI:61977"/>
        <dbReference type="EC" id="3.1.3.16"/>
    </reaction>
</comment>
<proteinExistence type="inferred from homology"/>
<dbReference type="EC" id="3.1.3.16" evidence="3"/>
<accession>A0A834IIZ8</accession>
<evidence type="ECO:0000256" key="2">
    <source>
        <dbReference type="ARBA" id="ARBA00022837"/>
    </source>
</evidence>
<dbReference type="PROSITE" id="PS00125">
    <property type="entry name" value="SER_THR_PHOSPHATASE"/>
    <property type="match status" value="1"/>
</dbReference>
<dbReference type="Proteomes" id="UP000625711">
    <property type="component" value="Unassembled WGS sequence"/>
</dbReference>
<dbReference type="PROSITE" id="PS50222">
    <property type="entry name" value="EF_HAND_2"/>
    <property type="match status" value="1"/>
</dbReference>
<dbReference type="Gene3D" id="1.10.238.10">
    <property type="entry name" value="EF-hand"/>
    <property type="match status" value="1"/>
</dbReference>
<dbReference type="Gene3D" id="3.60.21.10">
    <property type="match status" value="1"/>
</dbReference>
<dbReference type="SMART" id="SM00156">
    <property type="entry name" value="PP2Ac"/>
    <property type="match status" value="1"/>
</dbReference>
<evidence type="ECO:0000313" key="6">
    <source>
        <dbReference type="Proteomes" id="UP000625711"/>
    </source>
</evidence>
<evidence type="ECO:0000313" key="5">
    <source>
        <dbReference type="EMBL" id="KAF7278753.1"/>
    </source>
</evidence>
<comment type="similarity">
    <text evidence="1 3">Belongs to the PPP phosphatase family.</text>
</comment>
<keyword evidence="3" id="KW-0378">Hydrolase</keyword>
<keyword evidence="6" id="KW-1185">Reference proteome</keyword>
<dbReference type="GO" id="GO:0005737">
    <property type="term" value="C:cytoplasm"/>
    <property type="evidence" value="ECO:0007669"/>
    <property type="project" value="TreeGrafter"/>
</dbReference>
<dbReference type="AlphaFoldDB" id="A0A834IIZ8"/>
<dbReference type="SUPFAM" id="SSF56300">
    <property type="entry name" value="Metallo-dependent phosphatases"/>
    <property type="match status" value="1"/>
</dbReference>
<dbReference type="PRINTS" id="PR00114">
    <property type="entry name" value="STPHPHTASE"/>
</dbReference>
<comment type="caution">
    <text evidence="5">The sequence shown here is derived from an EMBL/GenBank/DDBJ whole genome shotgun (WGS) entry which is preliminary data.</text>
</comment>
<dbReference type="GO" id="GO:0005509">
    <property type="term" value="F:calcium ion binding"/>
    <property type="evidence" value="ECO:0007669"/>
    <property type="project" value="InterPro"/>
</dbReference>
<dbReference type="PROSITE" id="PS00018">
    <property type="entry name" value="EF_HAND_1"/>
    <property type="match status" value="1"/>
</dbReference>
<evidence type="ECO:0000256" key="3">
    <source>
        <dbReference type="RuleBase" id="RU004273"/>
    </source>
</evidence>
<dbReference type="GO" id="GO:0005634">
    <property type="term" value="C:nucleus"/>
    <property type="evidence" value="ECO:0007669"/>
    <property type="project" value="TreeGrafter"/>
</dbReference>
<dbReference type="InterPro" id="IPR018247">
    <property type="entry name" value="EF_Hand_1_Ca_BS"/>
</dbReference>
<dbReference type="GO" id="GO:0004722">
    <property type="term" value="F:protein serine/threonine phosphatase activity"/>
    <property type="evidence" value="ECO:0007669"/>
    <property type="project" value="UniProtKB-EC"/>
</dbReference>
<sequence>MAAKSELTHMVSLMIICVGDNSILLTLDGANNDHWLPSIKAETNCSWSKLVAKEILEILGLKIAAKLLRLYKMWYPKKEGSTQLMHCVFQLAIDLQTKTKTKNSMGKYRGKTKWIMETDLQSLWEQNSLKSPDILELYQLAREFEPGYLYTVEPAEDIITMRNIAEITDEILVSGKATNYQQLVDSSGIDKLAQEEIYCNLFLQLCYPGTYMNQRNFAKLLVDGLGWQRPQLPSLFRSADLNNRNGLSFRELLYFLAAVDPNTGHGGMAAELRCRYMFKYYDKDRDNALNIDEVKNMILDLRKSKKLPIDPQNVNKEAQETYKALGMQESQSLGINDFLRAVCDLKIRGTSHIFRSNVAILTYLKEQGDKMGTPTAPVLTRTVSSAIYGAPVDNPRGKMTLRNTDYEIAVHTVKIQRSGQAINIEDMKELQEAVSATTIKQPINEYNKRQSMDIFSQRSVSNEVLKGLRYLTTINNIKDSKTSYTWGQLDLTTFARNLIQVCNQVREIFKNESRLLELNSPVYIMGDLHGNVADLLYFEKTLWHIGPGLSPCRLLFLGDYVDRGSYSLEVISYLLSYKLQSPNKVNLLRGNHEIREVQKMFTFYKECCLKLGDKLGNEVWNAVNNAFDTMPIAATIDGKVFCCHGGCPPPWLCPAISAINDIPTTLNQPDAQSSLAWELMWNDPVRPKTVNDKLAMELLANEGFAVNTRRGTAHIFSVEALERFLKANQLTHLVRAHEVAQSGFQVQQKGKLLTVFSSSKYCGGQNDAACIMADQGKLRILRLETE</sequence>
<dbReference type="InterPro" id="IPR004843">
    <property type="entry name" value="Calcineurin-like_PHP"/>
</dbReference>
<feature type="domain" description="EF-hand" evidence="4">
    <location>
        <begin position="269"/>
        <end position="304"/>
    </location>
</feature>
<organism evidence="5 6">
    <name type="scientific">Rhynchophorus ferrugineus</name>
    <name type="common">Red palm weevil</name>
    <name type="synonym">Curculio ferrugineus</name>
    <dbReference type="NCBI Taxonomy" id="354439"/>
    <lineage>
        <taxon>Eukaryota</taxon>
        <taxon>Metazoa</taxon>
        <taxon>Ecdysozoa</taxon>
        <taxon>Arthropoda</taxon>
        <taxon>Hexapoda</taxon>
        <taxon>Insecta</taxon>
        <taxon>Pterygota</taxon>
        <taxon>Neoptera</taxon>
        <taxon>Endopterygota</taxon>
        <taxon>Coleoptera</taxon>
        <taxon>Polyphaga</taxon>
        <taxon>Cucujiformia</taxon>
        <taxon>Curculionidae</taxon>
        <taxon>Dryophthorinae</taxon>
        <taxon>Rhynchophorus</taxon>
    </lineage>
</organism>
<dbReference type="Pfam" id="PF00149">
    <property type="entry name" value="Metallophos"/>
    <property type="match status" value="1"/>
</dbReference>
<evidence type="ECO:0000259" key="4">
    <source>
        <dbReference type="PROSITE" id="PS50222"/>
    </source>
</evidence>
<dbReference type="OrthoDB" id="256429at2759"/>
<dbReference type="InterPro" id="IPR029052">
    <property type="entry name" value="Metallo-depent_PP-like"/>
</dbReference>
<dbReference type="InterPro" id="IPR002048">
    <property type="entry name" value="EF_hand_dom"/>
</dbReference>
<keyword evidence="2" id="KW-0106">Calcium</keyword>
<dbReference type="PANTHER" id="PTHR11668:SF496">
    <property type="entry name" value="SERINE_THREONINE-PROTEIN PHOSPHATASE"/>
    <property type="match status" value="1"/>
</dbReference>
<protein>
    <recommendedName>
        <fullName evidence="3">Serine/threonine-protein phosphatase</fullName>
        <ecNumber evidence="3">3.1.3.16</ecNumber>
    </recommendedName>
</protein>
<gene>
    <name evidence="5" type="ORF">GWI33_007986</name>
</gene>